<proteinExistence type="predicted"/>
<dbReference type="GO" id="GO:0016020">
    <property type="term" value="C:membrane"/>
    <property type="evidence" value="ECO:0007669"/>
    <property type="project" value="UniProtKB-SubCell"/>
</dbReference>
<dbReference type="NCBIfam" id="TIGR01352">
    <property type="entry name" value="tonB_Cterm"/>
    <property type="match status" value="1"/>
</dbReference>
<dbReference type="PANTHER" id="PTHR12147:SF26">
    <property type="entry name" value="PEPTIDASE M28 DOMAIN-CONTAINING PROTEIN"/>
    <property type="match status" value="1"/>
</dbReference>
<evidence type="ECO:0000313" key="6">
    <source>
        <dbReference type="EMBL" id="MPL96488.1"/>
    </source>
</evidence>
<comment type="subcellular location">
    <subcellularLocation>
        <location evidence="1">Membrane</location>
        <topology evidence="1">Single-pass membrane protein</topology>
    </subcellularLocation>
</comment>
<gene>
    <name evidence="6" type="ORF">SDC9_42669</name>
</gene>
<protein>
    <recommendedName>
        <fullName evidence="5">TonB C-terminal domain-containing protein</fullName>
    </recommendedName>
</protein>
<feature type="domain" description="TonB C-terminal" evidence="5">
    <location>
        <begin position="343"/>
        <end position="434"/>
    </location>
</feature>
<dbReference type="PANTHER" id="PTHR12147">
    <property type="entry name" value="METALLOPEPTIDASE M28 FAMILY MEMBER"/>
    <property type="match status" value="1"/>
</dbReference>
<dbReference type="GO" id="GO:0006508">
    <property type="term" value="P:proteolysis"/>
    <property type="evidence" value="ECO:0007669"/>
    <property type="project" value="InterPro"/>
</dbReference>
<reference evidence="6" key="1">
    <citation type="submission" date="2019-08" db="EMBL/GenBank/DDBJ databases">
        <authorList>
            <person name="Kucharzyk K."/>
            <person name="Murdoch R.W."/>
            <person name="Higgins S."/>
            <person name="Loffler F."/>
        </authorList>
    </citation>
    <scope>NUCLEOTIDE SEQUENCE</scope>
</reference>
<sequence>MKKFTLIVALLILATAGLFSQNERGADLSKHVEALVADSLMGRGAGSEGEKMAARYIRKVFNESSVELLYPLPGQDFSLVNSNGDTIRSQNIIGIVEGYDPQLKNEFILIGAHYDHLGFNTVKVNGRDSLTIYRGADDNASGVSVMLEVAKMVRSRSFMFKRSVIFAAFGAEERGMVGSWYFVNRAFAQKDKISLMINLDMIGRAAEGRNLYIYTVMPHAELSTLLKDVSDKPLMPTPTIKATDYFPSDHQPFAADGIPVALFTTGLHRDYHSPRDVEKELNYEVMEMTKEYVFNLALDAANMKRMLSRTVFAPKGEINQEDGKPRLYRQEETENPALFLHGREQRFLDRWVYKYLKYPESAIEKGISGRVIIEFTVDYEGKVKDAEIIKSVDYDLDEAALKTIEASPDWKPAKIGGKPVSVRIAVPVEFRLKR</sequence>
<evidence type="ECO:0000256" key="3">
    <source>
        <dbReference type="ARBA" id="ARBA00022989"/>
    </source>
</evidence>
<dbReference type="AlphaFoldDB" id="A0A644VYP8"/>
<evidence type="ECO:0000256" key="1">
    <source>
        <dbReference type="ARBA" id="ARBA00004167"/>
    </source>
</evidence>
<dbReference type="InterPro" id="IPR007484">
    <property type="entry name" value="Peptidase_M28"/>
</dbReference>
<evidence type="ECO:0000256" key="4">
    <source>
        <dbReference type="ARBA" id="ARBA00023136"/>
    </source>
</evidence>
<evidence type="ECO:0000256" key="2">
    <source>
        <dbReference type="ARBA" id="ARBA00022692"/>
    </source>
</evidence>
<dbReference type="InterPro" id="IPR045175">
    <property type="entry name" value="M28_fam"/>
</dbReference>
<dbReference type="SUPFAM" id="SSF74653">
    <property type="entry name" value="TolA/TonB C-terminal domain"/>
    <property type="match status" value="1"/>
</dbReference>
<dbReference type="EMBL" id="VSSQ01000512">
    <property type="protein sequence ID" value="MPL96488.1"/>
    <property type="molecule type" value="Genomic_DNA"/>
</dbReference>
<keyword evidence="4" id="KW-0472">Membrane</keyword>
<dbReference type="GO" id="GO:0008235">
    <property type="term" value="F:metalloexopeptidase activity"/>
    <property type="evidence" value="ECO:0007669"/>
    <property type="project" value="InterPro"/>
</dbReference>
<organism evidence="6">
    <name type="scientific">bioreactor metagenome</name>
    <dbReference type="NCBI Taxonomy" id="1076179"/>
    <lineage>
        <taxon>unclassified sequences</taxon>
        <taxon>metagenomes</taxon>
        <taxon>ecological metagenomes</taxon>
    </lineage>
</organism>
<dbReference type="Gene3D" id="3.40.630.10">
    <property type="entry name" value="Zn peptidases"/>
    <property type="match status" value="1"/>
</dbReference>
<keyword evidence="2" id="KW-0812">Transmembrane</keyword>
<dbReference type="PROSITE" id="PS52015">
    <property type="entry name" value="TONB_CTD"/>
    <property type="match status" value="1"/>
</dbReference>
<dbReference type="Pfam" id="PF04389">
    <property type="entry name" value="Peptidase_M28"/>
    <property type="match status" value="1"/>
</dbReference>
<dbReference type="GO" id="GO:0055085">
    <property type="term" value="P:transmembrane transport"/>
    <property type="evidence" value="ECO:0007669"/>
    <property type="project" value="InterPro"/>
</dbReference>
<dbReference type="Pfam" id="PF03544">
    <property type="entry name" value="TonB_C"/>
    <property type="match status" value="1"/>
</dbReference>
<keyword evidence="3" id="KW-1133">Transmembrane helix</keyword>
<dbReference type="InterPro" id="IPR006260">
    <property type="entry name" value="TonB/TolA_C"/>
</dbReference>
<accession>A0A644VYP8</accession>
<dbReference type="Gene3D" id="3.30.1150.10">
    <property type="match status" value="1"/>
</dbReference>
<dbReference type="SUPFAM" id="SSF53187">
    <property type="entry name" value="Zn-dependent exopeptidases"/>
    <property type="match status" value="1"/>
</dbReference>
<evidence type="ECO:0000259" key="5">
    <source>
        <dbReference type="PROSITE" id="PS52015"/>
    </source>
</evidence>
<comment type="caution">
    <text evidence="6">The sequence shown here is derived from an EMBL/GenBank/DDBJ whole genome shotgun (WGS) entry which is preliminary data.</text>
</comment>
<name>A0A644VYP8_9ZZZZ</name>
<dbReference type="InterPro" id="IPR037682">
    <property type="entry name" value="TonB_C"/>
</dbReference>